<dbReference type="AlphaFoldDB" id="A0A1L0B3V4"/>
<evidence type="ECO:0000256" key="14">
    <source>
        <dbReference type="SAM" id="MobiDB-lite"/>
    </source>
</evidence>
<keyword evidence="9 13" id="KW-0811">Translocation</keyword>
<accession>A0A1L0B3V4</accession>
<evidence type="ECO:0000256" key="1">
    <source>
        <dbReference type="ARBA" id="ARBA00004637"/>
    </source>
</evidence>
<keyword evidence="6" id="KW-0067">ATP-binding</keyword>
<feature type="domain" description="Tim44-like" evidence="15">
    <location>
        <begin position="288"/>
        <end position="441"/>
    </location>
</feature>
<keyword evidence="4" id="KW-0547">Nucleotide-binding</keyword>
<dbReference type="InterPro" id="IPR039544">
    <property type="entry name" value="Tim44-like"/>
</dbReference>
<dbReference type="GO" id="GO:0001405">
    <property type="term" value="C:PAM complex, Tim23 associated import motor"/>
    <property type="evidence" value="ECO:0007669"/>
    <property type="project" value="EnsemblFungi"/>
</dbReference>
<comment type="similarity">
    <text evidence="2 13">Belongs to the Tim44 family.</text>
</comment>
<evidence type="ECO:0000259" key="15">
    <source>
        <dbReference type="SMART" id="SM00978"/>
    </source>
</evidence>
<dbReference type="GO" id="GO:0030150">
    <property type="term" value="P:protein import into mitochondrial matrix"/>
    <property type="evidence" value="ECO:0007669"/>
    <property type="project" value="EnsemblFungi"/>
</dbReference>
<dbReference type="GO" id="GO:0030674">
    <property type="term" value="F:protein-macromolecule adaptor activity"/>
    <property type="evidence" value="ECO:0007669"/>
    <property type="project" value="EnsemblFungi"/>
</dbReference>
<proteinExistence type="inferred from homology"/>
<sequence length="448" mass="50711">MLQGVVKSQKNTLIHQSKFIINKQFIHTSYVLLNEKKAEDKKTEGKKEEEPKKQQTFDGKTPLQIFRETFQQEWKASEELQSNIKQLQDAQGKISESEALKRAREATAKSTSILSQSLKKTGEKIDKAVTTAWESEAGVQSRKFANTTAKIVDNAVVQPVTNTKLYKDASENLNEGTSNDYGGFLTKEERLKFRARLLKERMSRDDYIQNVAVNEDAGTALMATEDGENISSQKKGEKFAKAVEKSVVGKGASYLKTKLWTESENPFIVLLRTINNKVSGFFFAETETGKTIKLFKDIDPNFKMEDFHKNLRDYILPEVLEAHAKGDVKTLSHWMSEAPLSVYAAQQKYYTEQGLYPDTQILDIRDIDIANSKILPGDIPVFVISLRVQEIPIYRNIKDNEISAGNDSNIMQAAYVVALTRDIENLHDEVSEGWKVIEFAKGQSRSFV</sequence>
<evidence type="ECO:0000256" key="5">
    <source>
        <dbReference type="ARBA" id="ARBA00022792"/>
    </source>
</evidence>
<comment type="subcellular location">
    <subcellularLocation>
        <location evidence="1">Mitochondrion inner membrane</location>
        <topology evidence="1">Peripheral membrane protein</topology>
    </subcellularLocation>
</comment>
<evidence type="ECO:0000256" key="2">
    <source>
        <dbReference type="ARBA" id="ARBA00009597"/>
    </source>
</evidence>
<evidence type="ECO:0000256" key="4">
    <source>
        <dbReference type="ARBA" id="ARBA00022741"/>
    </source>
</evidence>
<name>A0A1L0B3V4_9ASCO</name>
<keyword evidence="17" id="KW-1185">Reference proteome</keyword>
<evidence type="ECO:0000256" key="8">
    <source>
        <dbReference type="ARBA" id="ARBA00022946"/>
    </source>
</evidence>
<evidence type="ECO:0000313" key="17">
    <source>
        <dbReference type="Proteomes" id="UP000183365"/>
    </source>
</evidence>
<keyword evidence="11 13" id="KW-0472">Membrane</keyword>
<keyword evidence="5 13" id="KW-0999">Mitochondrion inner membrane</keyword>
<dbReference type="PIRSF" id="PIRSF037871">
    <property type="entry name" value="TIM44"/>
    <property type="match status" value="1"/>
</dbReference>
<feature type="region of interest" description="Disordered" evidence="14">
    <location>
        <begin position="38"/>
        <end position="60"/>
    </location>
</feature>
<dbReference type="GO" id="GO:0031314">
    <property type="term" value="C:extrinsic component of mitochondrial inner membrane"/>
    <property type="evidence" value="ECO:0007669"/>
    <property type="project" value="EnsemblFungi"/>
</dbReference>
<reference evidence="17" key="1">
    <citation type="submission" date="2016-11" db="EMBL/GenBank/DDBJ databases">
        <authorList>
            <person name="Guldener U."/>
        </authorList>
    </citation>
    <scope>NUCLEOTIDE SEQUENCE [LARGE SCALE GENOMIC DNA]</scope>
</reference>
<keyword evidence="3 13" id="KW-0813">Transport</keyword>
<dbReference type="VEuPathDB" id="FungiDB:HGUI_01875"/>
<evidence type="ECO:0000256" key="3">
    <source>
        <dbReference type="ARBA" id="ARBA00022448"/>
    </source>
</evidence>
<comment type="function">
    <text evidence="13">Essential component of the PAM complex, a complex required for the translocation of transit peptide-containing proteins from the inner membrane into the mitochondrial matrix in an ATP-dependent manner.</text>
</comment>
<dbReference type="GO" id="GO:0051087">
    <property type="term" value="F:protein-folding chaperone binding"/>
    <property type="evidence" value="ECO:0007669"/>
    <property type="project" value="EnsemblFungi"/>
</dbReference>
<evidence type="ECO:0000256" key="13">
    <source>
        <dbReference type="PIRNR" id="PIRNR037871"/>
    </source>
</evidence>
<dbReference type="PANTHER" id="PTHR10721">
    <property type="entry name" value="MITOCHONDRIAL IMPORT INNER MEMBRANE TRANSLOCASE SUBUNIT TIM44"/>
    <property type="match status" value="1"/>
</dbReference>
<dbReference type="InterPro" id="IPR017303">
    <property type="entry name" value="Tim44"/>
</dbReference>
<dbReference type="Proteomes" id="UP000183365">
    <property type="component" value="Unassembled WGS sequence"/>
</dbReference>
<evidence type="ECO:0000256" key="9">
    <source>
        <dbReference type="ARBA" id="ARBA00023010"/>
    </source>
</evidence>
<evidence type="ECO:0000256" key="6">
    <source>
        <dbReference type="ARBA" id="ARBA00022840"/>
    </source>
</evidence>
<feature type="compositionally biased region" description="Basic and acidic residues" evidence="14">
    <location>
        <begin position="38"/>
        <end position="55"/>
    </location>
</feature>
<dbReference type="GO" id="GO:0005524">
    <property type="term" value="F:ATP binding"/>
    <property type="evidence" value="ECO:0007669"/>
    <property type="project" value="UniProtKB-KW"/>
</dbReference>
<protein>
    <recommendedName>
        <fullName evidence="12 13">Mitochondrial import inner membrane translocase subunit TIM44</fullName>
    </recommendedName>
</protein>
<dbReference type="OrthoDB" id="10265990at2759"/>
<keyword evidence="10 13" id="KW-0496">Mitochondrion</keyword>
<dbReference type="FunFam" id="3.10.450.240:FF:000002">
    <property type="entry name" value="Mitochondrial import inner membrane translocase subunit TIM44"/>
    <property type="match status" value="1"/>
</dbReference>
<dbReference type="Pfam" id="PF04280">
    <property type="entry name" value="Tim44"/>
    <property type="match status" value="1"/>
</dbReference>
<gene>
    <name evidence="16" type="ORF">HGUI_01875</name>
</gene>
<evidence type="ECO:0000256" key="7">
    <source>
        <dbReference type="ARBA" id="ARBA00022927"/>
    </source>
</evidence>
<keyword evidence="8" id="KW-0809">Transit peptide</keyword>
<dbReference type="SUPFAM" id="SSF54427">
    <property type="entry name" value="NTF2-like"/>
    <property type="match status" value="1"/>
</dbReference>
<dbReference type="EMBL" id="FQNF01000028">
    <property type="protein sequence ID" value="SGZ39675.1"/>
    <property type="molecule type" value="Genomic_DNA"/>
</dbReference>
<evidence type="ECO:0000256" key="12">
    <source>
        <dbReference type="ARBA" id="ARBA00074309"/>
    </source>
</evidence>
<dbReference type="InterPro" id="IPR032710">
    <property type="entry name" value="NTF2-like_dom_sf"/>
</dbReference>
<dbReference type="Gene3D" id="3.10.450.240">
    <property type="match status" value="1"/>
</dbReference>
<dbReference type="InterPro" id="IPR007379">
    <property type="entry name" value="Tim44-like_dom"/>
</dbReference>
<evidence type="ECO:0000256" key="11">
    <source>
        <dbReference type="ARBA" id="ARBA00023136"/>
    </source>
</evidence>
<organism evidence="16 17">
    <name type="scientific">Hanseniaspora guilliermondii</name>
    <dbReference type="NCBI Taxonomy" id="56406"/>
    <lineage>
        <taxon>Eukaryota</taxon>
        <taxon>Fungi</taxon>
        <taxon>Dikarya</taxon>
        <taxon>Ascomycota</taxon>
        <taxon>Saccharomycotina</taxon>
        <taxon>Saccharomycetes</taxon>
        <taxon>Saccharomycodales</taxon>
        <taxon>Saccharomycodaceae</taxon>
        <taxon>Hanseniaspora</taxon>
    </lineage>
</organism>
<dbReference type="PANTHER" id="PTHR10721:SF1">
    <property type="entry name" value="MITOCHONDRIAL IMPORT INNER MEMBRANE TRANSLOCASE SUBUNIT TIM44"/>
    <property type="match status" value="1"/>
</dbReference>
<keyword evidence="7 13" id="KW-0653">Protein transport</keyword>
<evidence type="ECO:0000313" key="16">
    <source>
        <dbReference type="EMBL" id="SGZ39675.1"/>
    </source>
</evidence>
<dbReference type="SMART" id="SM00978">
    <property type="entry name" value="Tim44"/>
    <property type="match status" value="1"/>
</dbReference>
<evidence type="ECO:0000256" key="10">
    <source>
        <dbReference type="ARBA" id="ARBA00023128"/>
    </source>
</evidence>